<dbReference type="HOGENOM" id="CLU_050006_4_0_9"/>
<dbReference type="InParanoid" id="C2KZG3"/>
<name>C2KZG3_9FIRM</name>
<comment type="caution">
    <text evidence="2">The sequence shown here is derived from an EMBL/GenBank/DDBJ whole genome shotgun (WGS) entry which is preliminary data.</text>
</comment>
<gene>
    <name evidence="2" type="ORF">HMPREF6123_1882</name>
</gene>
<evidence type="ECO:0000313" key="3">
    <source>
        <dbReference type="Proteomes" id="UP000004121"/>
    </source>
</evidence>
<organism evidence="2 3">
    <name type="scientific">Oribacterium sinus F0268</name>
    <dbReference type="NCBI Taxonomy" id="585501"/>
    <lineage>
        <taxon>Bacteria</taxon>
        <taxon>Bacillati</taxon>
        <taxon>Bacillota</taxon>
        <taxon>Clostridia</taxon>
        <taxon>Lachnospirales</taxon>
        <taxon>Lachnospiraceae</taxon>
        <taxon>Oribacterium</taxon>
    </lineage>
</organism>
<accession>C2KZG3</accession>
<evidence type="ECO:0000259" key="1">
    <source>
        <dbReference type="Pfam" id="PF01261"/>
    </source>
</evidence>
<dbReference type="Pfam" id="PF01261">
    <property type="entry name" value="AP_endonuc_2"/>
    <property type="match status" value="1"/>
</dbReference>
<keyword evidence="2" id="KW-0255">Endonuclease</keyword>
<dbReference type="PANTHER" id="PTHR12110">
    <property type="entry name" value="HYDROXYPYRUVATE ISOMERASE"/>
    <property type="match status" value="1"/>
</dbReference>
<feature type="domain" description="Xylose isomerase-like TIM barrel" evidence="1">
    <location>
        <begin position="22"/>
        <end position="252"/>
    </location>
</feature>
<dbReference type="eggNOG" id="COG1082">
    <property type="taxonomic scope" value="Bacteria"/>
</dbReference>
<reference evidence="2 3" key="1">
    <citation type="submission" date="2009-04" db="EMBL/GenBank/DDBJ databases">
        <authorList>
            <person name="Qin X."/>
            <person name="Bachman B."/>
            <person name="Battles P."/>
            <person name="Bell A."/>
            <person name="Bess C."/>
            <person name="Bickham C."/>
            <person name="Chaboub L."/>
            <person name="Chen D."/>
            <person name="Coyle M."/>
            <person name="Deiros D.R."/>
            <person name="Dinh H."/>
            <person name="Forbes L."/>
            <person name="Fowler G."/>
            <person name="Francisco L."/>
            <person name="Fu Q."/>
            <person name="Gubbala S."/>
            <person name="Hale W."/>
            <person name="Han Y."/>
            <person name="Hemphill L."/>
            <person name="Highlander S.K."/>
            <person name="Hirani K."/>
            <person name="Hogues M."/>
            <person name="Jackson L."/>
            <person name="Jakkamsetti A."/>
            <person name="Javaid M."/>
            <person name="Jiang H."/>
            <person name="Korchina V."/>
            <person name="Kovar C."/>
            <person name="Lara F."/>
            <person name="Lee S."/>
            <person name="Mata R."/>
            <person name="Mathew T."/>
            <person name="Moen C."/>
            <person name="Morales K."/>
            <person name="Munidasa M."/>
            <person name="Nazareth L."/>
            <person name="Ngo R."/>
            <person name="Nguyen L."/>
            <person name="Okwuonu G."/>
            <person name="Ongeri F."/>
            <person name="Patil S."/>
            <person name="Petrosino J."/>
            <person name="Pham C."/>
            <person name="Pham P."/>
            <person name="Pu L.-L."/>
            <person name="Puazo M."/>
            <person name="Raj R."/>
            <person name="Reid J."/>
            <person name="Rouhana J."/>
            <person name="Saada N."/>
            <person name="Shang Y."/>
            <person name="Simmons D."/>
            <person name="Thornton R."/>
            <person name="Warren J."/>
            <person name="Weissenberger G."/>
            <person name="Zhang J."/>
            <person name="Zhang L."/>
            <person name="Zhou C."/>
            <person name="Zhu D."/>
            <person name="Muzny D."/>
            <person name="Worley K."/>
            <person name="Gibbs R."/>
        </authorList>
    </citation>
    <scope>NUCLEOTIDE SEQUENCE [LARGE SCALE GENOMIC DNA]</scope>
    <source>
        <strain evidence="2 3">F0268</strain>
    </source>
</reference>
<dbReference type="GO" id="GO:0004519">
    <property type="term" value="F:endonuclease activity"/>
    <property type="evidence" value="ECO:0007669"/>
    <property type="project" value="UniProtKB-KW"/>
</dbReference>
<dbReference type="InterPro" id="IPR036237">
    <property type="entry name" value="Xyl_isomerase-like_sf"/>
</dbReference>
<dbReference type="InterPro" id="IPR050312">
    <property type="entry name" value="IolE/XylAMocC-like"/>
</dbReference>
<keyword evidence="3" id="KW-1185">Reference proteome</keyword>
<dbReference type="SUPFAM" id="SSF51658">
    <property type="entry name" value="Xylose isomerase-like"/>
    <property type="match status" value="1"/>
</dbReference>
<dbReference type="EMBL" id="ACKX01000187">
    <property type="protein sequence ID" value="EEJ50852.1"/>
    <property type="molecule type" value="Genomic_DNA"/>
</dbReference>
<keyword evidence="2" id="KW-0378">Hydrolase</keyword>
<dbReference type="InterPro" id="IPR013022">
    <property type="entry name" value="Xyl_isomerase-like_TIM-brl"/>
</dbReference>
<dbReference type="STRING" id="585501.HMPREF6123_1882"/>
<evidence type="ECO:0000313" key="2">
    <source>
        <dbReference type="EMBL" id="EEJ50852.1"/>
    </source>
</evidence>
<dbReference type="Gene3D" id="3.20.20.150">
    <property type="entry name" value="Divalent-metal-dependent TIM barrel enzymes"/>
    <property type="match status" value="1"/>
</dbReference>
<dbReference type="AlphaFoldDB" id="C2KZG3"/>
<dbReference type="OrthoDB" id="9801426at2"/>
<proteinExistence type="predicted"/>
<dbReference type="RefSeq" id="WP_007157028.1">
    <property type="nucleotide sequence ID" value="NZ_GG668534.1"/>
</dbReference>
<keyword evidence="2" id="KW-0540">Nuclease</keyword>
<protein>
    <submittedName>
        <fullName evidence="2">AP endonuclease, family 2</fullName>
    </submittedName>
</protein>
<dbReference type="Proteomes" id="UP000004121">
    <property type="component" value="Unassembled WGS sequence"/>
</dbReference>
<sequence>MNLSISNISWDKENDEQVYHYMKELQFEGLEIAPTRILPDSPYDKLKEASEWKERLSLQYGFSISSMQSIWYGRKENLFGSIEERDTLKEYTKKAIDFASCIGCKNLVFGCPRNRFLPEGTDSNQAIPFFKELGDYAFKKGTVIGMEANPPLYNTNYINGTFSALELIEQVDSDGFKLNLDVGTMIVNDESVMDLKSKVKRINHVHISEPCLRPIEERTLHFELKDLLLSEGYKGFISIEMGKVEDLSALRKKMEYVAKVFMK</sequence>